<reference evidence="1 2" key="1">
    <citation type="submission" date="2017-03" db="EMBL/GenBank/DDBJ databases">
        <title>Genome Survey of Euroglyphus maynei.</title>
        <authorList>
            <person name="Arlian L.G."/>
            <person name="Morgan M.S."/>
            <person name="Rider S.D."/>
        </authorList>
    </citation>
    <scope>NUCLEOTIDE SEQUENCE [LARGE SCALE GENOMIC DNA]</scope>
    <source>
        <strain evidence="1">Arlian Lab</strain>
        <tissue evidence="1">Whole body</tissue>
    </source>
</reference>
<accession>A0A1Y3BC00</accession>
<evidence type="ECO:0000313" key="2">
    <source>
        <dbReference type="Proteomes" id="UP000194236"/>
    </source>
</evidence>
<dbReference type="GO" id="GO:0042393">
    <property type="term" value="F:histone binding"/>
    <property type="evidence" value="ECO:0007669"/>
    <property type="project" value="TreeGrafter"/>
</dbReference>
<dbReference type="OrthoDB" id="421838at2759"/>
<sequence>MKSSSSTSSMKNCEIGIRKRTYCVLSGAVMTVWPEIEKTIPQILNHKLQVVRLKTEDNLKYIGPLIPPMYVDEVRKCLNRLANGGGQQSSN</sequence>
<dbReference type="GO" id="GO:0006355">
    <property type="term" value="P:regulation of DNA-templated transcription"/>
    <property type="evidence" value="ECO:0007669"/>
    <property type="project" value="InterPro"/>
</dbReference>
<dbReference type="PANTHER" id="PTHR12706">
    <property type="entry name" value="STRAWBERRY NOTCH-RELATED"/>
    <property type="match status" value="1"/>
</dbReference>
<gene>
    <name evidence="1" type="ORF">BLA29_012872</name>
</gene>
<keyword evidence="2" id="KW-1185">Reference proteome</keyword>
<organism evidence="1 2">
    <name type="scientific">Euroglyphus maynei</name>
    <name type="common">Mayne's house dust mite</name>
    <dbReference type="NCBI Taxonomy" id="6958"/>
    <lineage>
        <taxon>Eukaryota</taxon>
        <taxon>Metazoa</taxon>
        <taxon>Ecdysozoa</taxon>
        <taxon>Arthropoda</taxon>
        <taxon>Chelicerata</taxon>
        <taxon>Arachnida</taxon>
        <taxon>Acari</taxon>
        <taxon>Acariformes</taxon>
        <taxon>Sarcoptiformes</taxon>
        <taxon>Astigmata</taxon>
        <taxon>Psoroptidia</taxon>
        <taxon>Analgoidea</taxon>
        <taxon>Pyroglyphidae</taxon>
        <taxon>Pyroglyphinae</taxon>
        <taxon>Euroglyphus</taxon>
    </lineage>
</organism>
<dbReference type="GO" id="GO:0005634">
    <property type="term" value="C:nucleus"/>
    <property type="evidence" value="ECO:0007669"/>
    <property type="project" value="TreeGrafter"/>
</dbReference>
<dbReference type="EMBL" id="MUJZ01034329">
    <property type="protein sequence ID" value="OTF77096.1"/>
    <property type="molecule type" value="Genomic_DNA"/>
</dbReference>
<evidence type="ECO:0000313" key="1">
    <source>
        <dbReference type="EMBL" id="OTF77096.1"/>
    </source>
</evidence>
<dbReference type="Proteomes" id="UP000194236">
    <property type="component" value="Unassembled WGS sequence"/>
</dbReference>
<dbReference type="PANTHER" id="PTHR12706:SF30">
    <property type="entry name" value="PROTEIN STRAWBERRY NOTCH-RELATED"/>
    <property type="match status" value="1"/>
</dbReference>
<comment type="caution">
    <text evidence="1">The sequence shown here is derived from an EMBL/GenBank/DDBJ whole genome shotgun (WGS) entry which is preliminary data.</text>
</comment>
<dbReference type="InterPro" id="IPR026741">
    <property type="entry name" value="SNO"/>
</dbReference>
<proteinExistence type="predicted"/>
<dbReference type="AlphaFoldDB" id="A0A1Y3BC00"/>
<protein>
    <submittedName>
        <fullName evidence="1">Uncharacterized protein</fullName>
    </submittedName>
</protein>
<dbReference type="GO" id="GO:0031490">
    <property type="term" value="F:chromatin DNA binding"/>
    <property type="evidence" value="ECO:0007669"/>
    <property type="project" value="TreeGrafter"/>
</dbReference>
<name>A0A1Y3BC00_EURMA</name>